<feature type="region of interest" description="Disordered" evidence="1">
    <location>
        <begin position="1"/>
        <end position="95"/>
    </location>
</feature>
<feature type="compositionally biased region" description="Basic and acidic residues" evidence="1">
    <location>
        <begin position="558"/>
        <end position="567"/>
    </location>
</feature>
<dbReference type="AlphaFoldDB" id="A0A139HZB0"/>
<reference evidence="2 3" key="1">
    <citation type="submission" date="2015-07" db="EMBL/GenBank/DDBJ databases">
        <title>Comparative genomics of the Sigatoka disease complex on banana suggests a link between parallel evolutionary changes in Pseudocercospora fijiensis and Pseudocercospora eumusae and increased virulence on the banana host.</title>
        <authorList>
            <person name="Chang T.-C."/>
            <person name="Salvucci A."/>
            <person name="Crous P.W."/>
            <person name="Stergiopoulos I."/>
        </authorList>
    </citation>
    <scope>NUCLEOTIDE SEQUENCE [LARGE SCALE GENOMIC DNA]</scope>
    <source>
        <strain evidence="2 3">CBS 116634</strain>
    </source>
</reference>
<feature type="compositionally biased region" description="Low complexity" evidence="1">
    <location>
        <begin position="586"/>
        <end position="597"/>
    </location>
</feature>
<feature type="compositionally biased region" description="Basic residues" evidence="1">
    <location>
        <begin position="575"/>
        <end position="585"/>
    </location>
</feature>
<feature type="compositionally biased region" description="Acidic residues" evidence="1">
    <location>
        <begin position="619"/>
        <end position="629"/>
    </location>
</feature>
<feature type="compositionally biased region" description="Basic residues" evidence="1">
    <location>
        <begin position="518"/>
        <end position="530"/>
    </location>
</feature>
<comment type="caution">
    <text evidence="2">The sequence shown here is derived from an EMBL/GenBank/DDBJ whole genome shotgun (WGS) entry which is preliminary data.</text>
</comment>
<dbReference type="Proteomes" id="UP000073492">
    <property type="component" value="Unassembled WGS sequence"/>
</dbReference>
<feature type="region of interest" description="Disordered" evidence="1">
    <location>
        <begin position="160"/>
        <end position="200"/>
    </location>
</feature>
<organism evidence="2 3">
    <name type="scientific">Pseudocercospora musae</name>
    <dbReference type="NCBI Taxonomy" id="113226"/>
    <lineage>
        <taxon>Eukaryota</taxon>
        <taxon>Fungi</taxon>
        <taxon>Dikarya</taxon>
        <taxon>Ascomycota</taxon>
        <taxon>Pezizomycotina</taxon>
        <taxon>Dothideomycetes</taxon>
        <taxon>Dothideomycetidae</taxon>
        <taxon>Mycosphaerellales</taxon>
        <taxon>Mycosphaerellaceae</taxon>
        <taxon>Pseudocercospora</taxon>
    </lineage>
</organism>
<feature type="compositionally biased region" description="Acidic residues" evidence="1">
    <location>
        <begin position="447"/>
        <end position="457"/>
    </location>
</feature>
<feature type="region of interest" description="Disordered" evidence="1">
    <location>
        <begin position="272"/>
        <end position="642"/>
    </location>
</feature>
<gene>
    <name evidence="2" type="ORF">AC579_9691</name>
</gene>
<feature type="compositionally biased region" description="Basic residues" evidence="1">
    <location>
        <begin position="598"/>
        <end position="607"/>
    </location>
</feature>
<dbReference type="EMBL" id="LFZO01000523">
    <property type="protein sequence ID" value="KXT07830.1"/>
    <property type="molecule type" value="Genomic_DNA"/>
</dbReference>
<dbReference type="STRING" id="113226.A0A139HZB0"/>
<feature type="compositionally biased region" description="Acidic residues" evidence="1">
    <location>
        <begin position="534"/>
        <end position="543"/>
    </location>
</feature>
<feature type="compositionally biased region" description="Polar residues" evidence="1">
    <location>
        <begin position="392"/>
        <end position="402"/>
    </location>
</feature>
<accession>A0A139HZB0</accession>
<feature type="compositionally biased region" description="Basic and acidic residues" evidence="1">
    <location>
        <begin position="40"/>
        <end position="54"/>
    </location>
</feature>
<dbReference type="OrthoDB" id="5423493at2759"/>
<evidence type="ECO:0000256" key="1">
    <source>
        <dbReference type="SAM" id="MobiDB-lite"/>
    </source>
</evidence>
<sequence length="679" mass="73732">MARLRNNPASQTTAKATLPPTRPALKEKTNTTTVNVPVYSDDRDTEGLVKDAKPKRGRPRKSKQNEDELVMAGGLGAMSEKNASQPTGAPLTTDELVEDNITVAAAPKTNRRPARTTRRIVQSEASSKVLQGLKERMEATARGQRARPLATAVPSDVVATSCDPLPAKDKSRTSNSYAAERSEFSLTPSPPPPGKLSAVKGTSTSIIQPGSVMKTHNTPLVESSILALKNFKRRPRQPSMLQMVQNRTASARPSLANATTITVDDKAVDDSSLSDLDLNGEDEDATDFTPEAEGTPLNAGKVVRKSMGSAKSRTFAPSKAQEKTSGSTMRQKRNSDQADVSSGSLGALRVKRQKMVPDSVEDQGEMSQPAPDESDDEFVIRSSTERPETPQPALTSDVQIINSPSTSPPPTDPPSPRHDQLAKGDSFVIPSTVREEDEAAEVRPSAEVDEVDADDDVPNATMADPLSSSPARDTFNNMQGGEDYMRPPATQISPEPVKRKSRAKAKPIKTATLQSLLPKRRRALKPRHRKSEFDFEESDEDSDVPLRTSHLDDDEDELGGRMRKETKGAQATGGKHARARKRKSAKTTQKAAPAAAAAKRKQQKAYGRRSAQSDKENEGSDFEDADESTLPEISLSMEEAAQSKELEAAKAKFADIDTWDMEFESMSAELHRSSSQSWR</sequence>
<evidence type="ECO:0000313" key="3">
    <source>
        <dbReference type="Proteomes" id="UP000073492"/>
    </source>
</evidence>
<name>A0A139HZB0_9PEZI</name>
<proteinExistence type="predicted"/>
<protein>
    <submittedName>
        <fullName evidence="2">Uncharacterized protein</fullName>
    </submittedName>
</protein>
<feature type="compositionally biased region" description="Polar residues" evidence="1">
    <location>
        <begin position="466"/>
        <end position="479"/>
    </location>
</feature>
<keyword evidence="3" id="KW-1185">Reference proteome</keyword>
<evidence type="ECO:0000313" key="2">
    <source>
        <dbReference type="EMBL" id="KXT07830.1"/>
    </source>
</evidence>